<evidence type="ECO:0000256" key="2">
    <source>
        <dbReference type="SAM" id="MobiDB-lite"/>
    </source>
</evidence>
<feature type="region of interest" description="Disordered" evidence="2">
    <location>
        <begin position="313"/>
        <end position="341"/>
    </location>
</feature>
<reference evidence="3 4" key="1">
    <citation type="submission" date="2024-10" db="EMBL/GenBank/DDBJ databases">
        <title>The Natural Products Discovery Center: Release of the First 8490 Sequenced Strains for Exploring Actinobacteria Biosynthetic Diversity.</title>
        <authorList>
            <person name="Kalkreuter E."/>
            <person name="Kautsar S.A."/>
            <person name="Yang D."/>
            <person name="Bader C.D."/>
            <person name="Teijaro C.N."/>
            <person name="Fluegel L."/>
            <person name="Davis C.M."/>
            <person name="Simpson J.R."/>
            <person name="Lauterbach L."/>
            <person name="Steele A.D."/>
            <person name="Gui C."/>
            <person name="Meng S."/>
            <person name="Li G."/>
            <person name="Viehrig K."/>
            <person name="Ye F."/>
            <person name="Su P."/>
            <person name="Kiefer A.F."/>
            <person name="Nichols A."/>
            <person name="Cepeda A.J."/>
            <person name="Yan W."/>
            <person name="Fan B."/>
            <person name="Jiang Y."/>
            <person name="Adhikari A."/>
            <person name="Zheng C.-J."/>
            <person name="Schuster L."/>
            <person name="Cowan T.M."/>
            <person name="Smanski M.J."/>
            <person name="Chevrette M.G."/>
            <person name="De Carvalho L.P.S."/>
            <person name="Shen B."/>
        </authorList>
    </citation>
    <scope>NUCLEOTIDE SEQUENCE [LARGE SCALE GENOMIC DNA]</scope>
    <source>
        <strain evidence="3 4">NPDC019481</strain>
    </source>
</reference>
<comment type="caution">
    <text evidence="3">The sequence shown here is derived from an EMBL/GenBank/DDBJ whole genome shotgun (WGS) entry which is preliminary data.</text>
</comment>
<dbReference type="Pfam" id="PF11382">
    <property type="entry name" value="MctB"/>
    <property type="match status" value="1"/>
</dbReference>
<accession>A0ABW7XNP5</accession>
<dbReference type="EMBL" id="JBIRYI010000013">
    <property type="protein sequence ID" value="MFI2489159.1"/>
    <property type="molecule type" value="Genomic_DNA"/>
</dbReference>
<evidence type="ECO:0000313" key="3">
    <source>
        <dbReference type="EMBL" id="MFI2489159.1"/>
    </source>
</evidence>
<dbReference type="Proteomes" id="UP001611580">
    <property type="component" value="Unassembled WGS sequence"/>
</dbReference>
<feature type="coiled-coil region" evidence="1">
    <location>
        <begin position="34"/>
        <end position="61"/>
    </location>
</feature>
<gene>
    <name evidence="3" type="ORF">ACH47X_19780</name>
</gene>
<dbReference type="InterPro" id="IPR021522">
    <property type="entry name" value="MctB"/>
</dbReference>
<sequence>MIDFRYHLVSLISVFLALAVGIILGAGPLQGAIGETLTEQVDALRAERSDLRTELDATQNALDGDERYIEAVGTQLVTGSLENERVAVVQLGEVSQDVHDGVLNQLDTAGATVVSKTELTDAWTDPEEESTRETVAEGLRAGLGDAVPENDDPSAVLGAALAVALTGDDGGSDRSSQATDLENQLERFGFVEPGEEQTEAAESLVLLVGPAGQPQETADGATEEAEPTPDVWTAVTQAAQEVSGAAVLAGPTDDPGDAVQAVRDNEELAAEVSTVSGIDRLTGRINVPLAVAARLDGVVGQYGFEDDATLVLPPATDGTGGGTTDGATDGVTDGATDGATG</sequence>
<name>A0ABW7XNP5_9MICO</name>
<keyword evidence="1" id="KW-0175">Coiled coil</keyword>
<proteinExistence type="predicted"/>
<keyword evidence="4" id="KW-1185">Reference proteome</keyword>
<organism evidence="3 4">
    <name type="scientific">Promicromonospora kroppenstedtii</name>
    <dbReference type="NCBI Taxonomy" id="440482"/>
    <lineage>
        <taxon>Bacteria</taxon>
        <taxon>Bacillati</taxon>
        <taxon>Actinomycetota</taxon>
        <taxon>Actinomycetes</taxon>
        <taxon>Micrococcales</taxon>
        <taxon>Promicromonosporaceae</taxon>
        <taxon>Promicromonospora</taxon>
    </lineage>
</organism>
<protein>
    <submittedName>
        <fullName evidence="3">Copper transporter</fullName>
    </submittedName>
</protein>
<dbReference type="RefSeq" id="WP_397406238.1">
    <property type="nucleotide sequence ID" value="NZ_JBIRYI010000013.1"/>
</dbReference>
<feature type="compositionally biased region" description="Low complexity" evidence="2">
    <location>
        <begin position="325"/>
        <end position="341"/>
    </location>
</feature>
<evidence type="ECO:0000313" key="4">
    <source>
        <dbReference type="Proteomes" id="UP001611580"/>
    </source>
</evidence>
<evidence type="ECO:0000256" key="1">
    <source>
        <dbReference type="SAM" id="Coils"/>
    </source>
</evidence>